<evidence type="ECO:0000313" key="9">
    <source>
        <dbReference type="EMBL" id="KAL2802822.1"/>
    </source>
</evidence>
<evidence type="ECO:0000256" key="2">
    <source>
        <dbReference type="ARBA" id="ARBA00010992"/>
    </source>
</evidence>
<keyword evidence="3" id="KW-0813">Transport</keyword>
<feature type="transmembrane region" description="Helical" evidence="7">
    <location>
        <begin position="319"/>
        <end position="339"/>
    </location>
</feature>
<sequence>MAHITLYNILISCFVTLGSGSYGYGFAVFPTSTGQPGFYTYFDLDSESSYTANILGAMNALFNLGLALGALAQGWLADRVGRKKAFMLASVCALVGAALVSGSVAIGMLITVRLLHGFGLGMLIGLVPLYLAETAPARSRGLLLCINTSSISLGYFVCAWISVGTYYSVNETLRWRMPLALACVGPLVMTLGLPFIPGRLSSPFPITPADRTLSESPRYLALVGRKDEAWEVVRTIHRDPNDFEDEAARAEFTQIIRQTDYDKELGYGYVKMFTRPSWRRRSLLAMFLMFAVQSTGVLGITNFLILIFQNLGMKNAMPLVLYGVYASAGVVWVVIGMLICDRIGRRKLLVAGFIGQGLTLLIEALLQWRYLDSHNQPGLSACVAFLFLYMLFFNMCTDGPSWAWMAEVFPTTARSRGIGLGLFSYFVGTITYTTPGALAFRNIKYNMFYLYFGLCMISAVVIYLYIPETRHVPVEELGALFGDAVVVHLTADGHGIVEDKKPVAELVEEVILDRKASA</sequence>
<evidence type="ECO:0000259" key="8">
    <source>
        <dbReference type="PROSITE" id="PS50850"/>
    </source>
</evidence>
<name>A0ABR4GUU2_9EURO</name>
<feature type="transmembrane region" description="Helical" evidence="7">
    <location>
        <begin position="50"/>
        <end position="73"/>
    </location>
</feature>
<dbReference type="PANTHER" id="PTHR48022:SF11">
    <property type="entry name" value="MONOSACCHARIDE TRANSPORTER (HXT8), PUTATIVE (AFU_ORTHOLOGUE AFUA_2G08120)-RELATED"/>
    <property type="match status" value="1"/>
</dbReference>
<dbReference type="InterPro" id="IPR005829">
    <property type="entry name" value="Sugar_transporter_CS"/>
</dbReference>
<dbReference type="EMBL" id="JBFXLT010000162">
    <property type="protein sequence ID" value="KAL2802822.1"/>
    <property type="molecule type" value="Genomic_DNA"/>
</dbReference>
<feature type="transmembrane region" description="Helical" evidence="7">
    <location>
        <begin position="283"/>
        <end position="307"/>
    </location>
</feature>
<feature type="transmembrane region" description="Helical" evidence="7">
    <location>
        <begin position="114"/>
        <end position="132"/>
    </location>
</feature>
<proteinExistence type="inferred from homology"/>
<keyword evidence="4 7" id="KW-0812">Transmembrane</keyword>
<feature type="transmembrane region" description="Helical" evidence="7">
    <location>
        <begin position="446"/>
        <end position="466"/>
    </location>
</feature>
<dbReference type="InterPro" id="IPR003663">
    <property type="entry name" value="Sugar/inositol_transpt"/>
</dbReference>
<feature type="transmembrane region" description="Helical" evidence="7">
    <location>
        <begin position="175"/>
        <end position="196"/>
    </location>
</feature>
<evidence type="ECO:0000256" key="3">
    <source>
        <dbReference type="ARBA" id="ARBA00022448"/>
    </source>
</evidence>
<reference evidence="9 10" key="1">
    <citation type="submission" date="2024-07" db="EMBL/GenBank/DDBJ databases">
        <title>Section-level genome sequencing and comparative genomics of Aspergillus sections Usti and Cavernicolus.</title>
        <authorList>
            <consortium name="Lawrence Berkeley National Laboratory"/>
            <person name="Nybo J.L."/>
            <person name="Vesth T.C."/>
            <person name="Theobald S."/>
            <person name="Frisvad J.C."/>
            <person name="Larsen T.O."/>
            <person name="Kjaerboelling I."/>
            <person name="Rothschild-Mancinelli K."/>
            <person name="Lyhne E.K."/>
            <person name="Kogle M.E."/>
            <person name="Barry K."/>
            <person name="Clum A."/>
            <person name="Na H."/>
            <person name="Ledsgaard L."/>
            <person name="Lin J."/>
            <person name="Lipzen A."/>
            <person name="Kuo A."/>
            <person name="Riley R."/>
            <person name="Mondo S."/>
            <person name="Labutti K."/>
            <person name="Haridas S."/>
            <person name="Pangalinan J."/>
            <person name="Salamov A.A."/>
            <person name="Simmons B.A."/>
            <person name="Magnuson J.K."/>
            <person name="Chen J."/>
            <person name="Drula E."/>
            <person name="Henrissat B."/>
            <person name="Wiebenga A."/>
            <person name="Lubbers R.J."/>
            <person name="Gomes A.C."/>
            <person name="Makela M.R."/>
            <person name="Stajich J."/>
            <person name="Grigoriev I.V."/>
            <person name="Mortensen U.H."/>
            <person name="De Vries R.P."/>
            <person name="Baker S.E."/>
            <person name="Andersen M.R."/>
        </authorList>
    </citation>
    <scope>NUCLEOTIDE SEQUENCE [LARGE SCALE GENOMIC DNA]</scope>
    <source>
        <strain evidence="9 10">CBS 588.65</strain>
    </source>
</reference>
<feature type="transmembrane region" description="Helical" evidence="7">
    <location>
        <begin position="7"/>
        <end position="30"/>
    </location>
</feature>
<feature type="transmembrane region" description="Helical" evidence="7">
    <location>
        <begin position="378"/>
        <end position="397"/>
    </location>
</feature>
<evidence type="ECO:0000256" key="1">
    <source>
        <dbReference type="ARBA" id="ARBA00004141"/>
    </source>
</evidence>
<accession>A0ABR4GUU2</accession>
<evidence type="ECO:0000256" key="4">
    <source>
        <dbReference type="ARBA" id="ARBA00022692"/>
    </source>
</evidence>
<dbReference type="Proteomes" id="UP001610334">
    <property type="component" value="Unassembled WGS sequence"/>
</dbReference>
<evidence type="ECO:0000313" key="10">
    <source>
        <dbReference type="Proteomes" id="UP001610334"/>
    </source>
</evidence>
<dbReference type="InterPro" id="IPR050360">
    <property type="entry name" value="MFS_Sugar_Transporters"/>
</dbReference>
<feature type="transmembrane region" description="Helical" evidence="7">
    <location>
        <begin position="418"/>
        <end position="440"/>
    </location>
</feature>
<evidence type="ECO:0000256" key="7">
    <source>
        <dbReference type="SAM" id="Phobius"/>
    </source>
</evidence>
<organism evidence="9 10">
    <name type="scientific">Aspergillus granulosus</name>
    <dbReference type="NCBI Taxonomy" id="176169"/>
    <lineage>
        <taxon>Eukaryota</taxon>
        <taxon>Fungi</taxon>
        <taxon>Dikarya</taxon>
        <taxon>Ascomycota</taxon>
        <taxon>Pezizomycotina</taxon>
        <taxon>Eurotiomycetes</taxon>
        <taxon>Eurotiomycetidae</taxon>
        <taxon>Eurotiales</taxon>
        <taxon>Aspergillaceae</taxon>
        <taxon>Aspergillus</taxon>
        <taxon>Aspergillus subgen. Nidulantes</taxon>
    </lineage>
</organism>
<keyword evidence="10" id="KW-1185">Reference proteome</keyword>
<dbReference type="PROSITE" id="PS50850">
    <property type="entry name" value="MFS"/>
    <property type="match status" value="1"/>
</dbReference>
<dbReference type="InterPro" id="IPR036259">
    <property type="entry name" value="MFS_trans_sf"/>
</dbReference>
<dbReference type="Pfam" id="PF00083">
    <property type="entry name" value="Sugar_tr"/>
    <property type="match status" value="2"/>
</dbReference>
<dbReference type="Gene3D" id="1.20.1250.20">
    <property type="entry name" value="MFS general substrate transporter like domains"/>
    <property type="match status" value="1"/>
</dbReference>
<evidence type="ECO:0000256" key="5">
    <source>
        <dbReference type="ARBA" id="ARBA00022989"/>
    </source>
</evidence>
<feature type="transmembrane region" description="Helical" evidence="7">
    <location>
        <begin position="85"/>
        <end position="108"/>
    </location>
</feature>
<comment type="subcellular location">
    <subcellularLocation>
        <location evidence="1">Membrane</location>
        <topology evidence="1">Multi-pass membrane protein</topology>
    </subcellularLocation>
</comment>
<feature type="domain" description="Major facilitator superfamily (MFS) profile" evidence="8">
    <location>
        <begin position="11"/>
        <end position="470"/>
    </location>
</feature>
<dbReference type="InterPro" id="IPR020846">
    <property type="entry name" value="MFS_dom"/>
</dbReference>
<dbReference type="PROSITE" id="PS00217">
    <property type="entry name" value="SUGAR_TRANSPORT_2"/>
    <property type="match status" value="1"/>
</dbReference>
<feature type="transmembrane region" description="Helical" evidence="7">
    <location>
        <begin position="144"/>
        <end position="163"/>
    </location>
</feature>
<dbReference type="PANTHER" id="PTHR48022">
    <property type="entry name" value="PLASTIDIC GLUCOSE TRANSPORTER 4"/>
    <property type="match status" value="1"/>
</dbReference>
<comment type="caution">
    <text evidence="9">The sequence shown here is derived from an EMBL/GenBank/DDBJ whole genome shotgun (WGS) entry which is preliminary data.</text>
</comment>
<gene>
    <name evidence="9" type="ORF">BJX63DRAFT_437506</name>
</gene>
<keyword evidence="6 7" id="KW-0472">Membrane</keyword>
<evidence type="ECO:0000256" key="6">
    <source>
        <dbReference type="ARBA" id="ARBA00023136"/>
    </source>
</evidence>
<dbReference type="PRINTS" id="PR00171">
    <property type="entry name" value="SUGRTRNSPORT"/>
</dbReference>
<comment type="similarity">
    <text evidence="2">Belongs to the major facilitator superfamily. Sugar transporter (TC 2.A.1.1) family.</text>
</comment>
<feature type="transmembrane region" description="Helical" evidence="7">
    <location>
        <begin position="348"/>
        <end position="366"/>
    </location>
</feature>
<protein>
    <submittedName>
        <fullName evidence="9">Major facilitator superfamily domain-containing protein</fullName>
    </submittedName>
</protein>
<dbReference type="SUPFAM" id="SSF103473">
    <property type="entry name" value="MFS general substrate transporter"/>
    <property type="match status" value="1"/>
</dbReference>
<keyword evidence="5 7" id="KW-1133">Transmembrane helix</keyword>
<dbReference type="InterPro" id="IPR005828">
    <property type="entry name" value="MFS_sugar_transport-like"/>
</dbReference>